<feature type="DNA-binding region" description="H-T-H motif" evidence="4">
    <location>
        <begin position="48"/>
        <end position="67"/>
    </location>
</feature>
<dbReference type="Gene3D" id="1.10.357.10">
    <property type="entry name" value="Tetracycline Repressor, domain 2"/>
    <property type="match status" value="1"/>
</dbReference>
<evidence type="ECO:0000259" key="6">
    <source>
        <dbReference type="PROSITE" id="PS50977"/>
    </source>
</evidence>
<dbReference type="EMBL" id="RSED01000006">
    <property type="protein sequence ID" value="RRS04566.1"/>
    <property type="molecule type" value="Genomic_DNA"/>
</dbReference>
<dbReference type="Pfam" id="PF00440">
    <property type="entry name" value="TetR_N"/>
    <property type="match status" value="1"/>
</dbReference>
<evidence type="ECO:0000256" key="1">
    <source>
        <dbReference type="ARBA" id="ARBA00023015"/>
    </source>
</evidence>
<name>A0A3R8S812_9BURK</name>
<dbReference type="Proteomes" id="UP000269265">
    <property type="component" value="Unassembled WGS sequence"/>
</dbReference>
<dbReference type="PROSITE" id="PS50977">
    <property type="entry name" value="HTH_TETR_2"/>
    <property type="match status" value="1"/>
</dbReference>
<evidence type="ECO:0000256" key="2">
    <source>
        <dbReference type="ARBA" id="ARBA00023125"/>
    </source>
</evidence>
<dbReference type="AlphaFoldDB" id="A0A3R8S812"/>
<gene>
    <name evidence="7" type="ORF">EIP75_09040</name>
</gene>
<keyword evidence="3" id="KW-0804">Transcription</keyword>
<evidence type="ECO:0000256" key="4">
    <source>
        <dbReference type="PROSITE-ProRule" id="PRU00335"/>
    </source>
</evidence>
<dbReference type="GO" id="GO:0003700">
    <property type="term" value="F:DNA-binding transcription factor activity"/>
    <property type="evidence" value="ECO:0007669"/>
    <property type="project" value="TreeGrafter"/>
</dbReference>
<reference evidence="7 8" key="1">
    <citation type="submission" date="2018-12" db="EMBL/GenBank/DDBJ databases">
        <title>The whole draft genome of Aquabacterium sp. SJQ9.</title>
        <authorList>
            <person name="Sun L."/>
            <person name="Gao X."/>
            <person name="Chen W."/>
            <person name="Huang K."/>
        </authorList>
    </citation>
    <scope>NUCLEOTIDE SEQUENCE [LARGE SCALE GENOMIC DNA]</scope>
    <source>
        <strain evidence="7 8">SJQ9</strain>
    </source>
</reference>
<dbReference type="PANTHER" id="PTHR30055:SF234">
    <property type="entry name" value="HTH-TYPE TRANSCRIPTIONAL REGULATOR BETI"/>
    <property type="match status" value="1"/>
</dbReference>
<evidence type="ECO:0000313" key="8">
    <source>
        <dbReference type="Proteomes" id="UP000269265"/>
    </source>
</evidence>
<evidence type="ECO:0000256" key="3">
    <source>
        <dbReference type="ARBA" id="ARBA00023163"/>
    </source>
</evidence>
<feature type="compositionally biased region" description="Pro residues" evidence="5">
    <location>
        <begin position="1"/>
        <end position="10"/>
    </location>
</feature>
<keyword evidence="1" id="KW-0805">Transcription regulation</keyword>
<keyword evidence="2 4" id="KW-0238">DNA-binding</keyword>
<evidence type="ECO:0000256" key="5">
    <source>
        <dbReference type="SAM" id="MobiDB-lite"/>
    </source>
</evidence>
<feature type="region of interest" description="Disordered" evidence="5">
    <location>
        <begin position="1"/>
        <end position="25"/>
    </location>
</feature>
<dbReference type="OrthoDB" id="6684185at2"/>
<dbReference type="PANTHER" id="PTHR30055">
    <property type="entry name" value="HTH-TYPE TRANSCRIPTIONAL REGULATOR RUTR"/>
    <property type="match status" value="1"/>
</dbReference>
<dbReference type="InterPro" id="IPR001647">
    <property type="entry name" value="HTH_TetR"/>
</dbReference>
<dbReference type="InterPro" id="IPR050109">
    <property type="entry name" value="HTH-type_TetR-like_transc_reg"/>
</dbReference>
<dbReference type="SUPFAM" id="SSF46689">
    <property type="entry name" value="Homeodomain-like"/>
    <property type="match status" value="1"/>
</dbReference>
<accession>A0A3R8S812</accession>
<protein>
    <submittedName>
        <fullName evidence="7">TetR/AcrR family transcriptional regulator</fullName>
    </submittedName>
</protein>
<dbReference type="GO" id="GO:0000976">
    <property type="term" value="F:transcription cis-regulatory region binding"/>
    <property type="evidence" value="ECO:0007669"/>
    <property type="project" value="TreeGrafter"/>
</dbReference>
<sequence>MTTALPPSPAAPRAKSTRGAAGERATRDNIIRAALTLFAKHGIDGVSLRQIVAAAGQSNPSAVHYHFQSKDGLLSAVVDHVNEQLQPLQRQAMDALFAAQAQGGLTVRELVSTAIMPFVTLYASSYEGRMAIRFLSRLTWQRDVVGQSRLFDSAWSYWRDVVVVLHALMPQQSIDVLMHRGVLVGCTLLHGLADMSILSRQTSFGLSDMFKEHPLVLLDHLCDFVTGGLVAPTSAPAFPRVQAA</sequence>
<dbReference type="InterPro" id="IPR009057">
    <property type="entry name" value="Homeodomain-like_sf"/>
</dbReference>
<dbReference type="RefSeq" id="WP_125242940.1">
    <property type="nucleotide sequence ID" value="NZ_RSED01000006.1"/>
</dbReference>
<evidence type="ECO:0000313" key="7">
    <source>
        <dbReference type="EMBL" id="RRS04566.1"/>
    </source>
</evidence>
<keyword evidence="8" id="KW-1185">Reference proteome</keyword>
<proteinExistence type="predicted"/>
<feature type="domain" description="HTH tetR-type" evidence="6">
    <location>
        <begin position="24"/>
        <end position="85"/>
    </location>
</feature>
<organism evidence="7 8">
    <name type="scientific">Aquabacterium soli</name>
    <dbReference type="NCBI Taxonomy" id="2493092"/>
    <lineage>
        <taxon>Bacteria</taxon>
        <taxon>Pseudomonadati</taxon>
        <taxon>Pseudomonadota</taxon>
        <taxon>Betaproteobacteria</taxon>
        <taxon>Burkholderiales</taxon>
        <taxon>Aquabacterium</taxon>
    </lineage>
</organism>
<comment type="caution">
    <text evidence="7">The sequence shown here is derived from an EMBL/GenBank/DDBJ whole genome shotgun (WGS) entry which is preliminary data.</text>
</comment>